<comment type="subcellular location">
    <subcellularLocation>
        <location evidence="8">Cytoplasm</location>
    </subcellularLocation>
</comment>
<evidence type="ECO:0000256" key="6">
    <source>
        <dbReference type="ARBA" id="ARBA00023315"/>
    </source>
</evidence>
<keyword evidence="4 8" id="KW-0479">Metal-binding</keyword>
<keyword evidence="5 8" id="KW-0408">Iron</keyword>
<comment type="cofactor">
    <cofactor evidence="8">
        <name>Fe(2+)</name>
        <dbReference type="ChEBI" id="CHEBI:29033"/>
    </cofactor>
    <text evidence="8">Binds 1 Fe(2+) ion per subunit.</text>
</comment>
<feature type="binding site" evidence="8">
    <location>
        <position position="115"/>
    </location>
    <ligand>
        <name>Fe cation</name>
        <dbReference type="ChEBI" id="CHEBI:24875"/>
    </ligand>
</feature>
<evidence type="ECO:0000256" key="1">
    <source>
        <dbReference type="ARBA" id="ARBA00022490"/>
    </source>
</evidence>
<feature type="domain" description="Gcp-like" evidence="9">
    <location>
        <begin position="23"/>
        <end position="306"/>
    </location>
</feature>
<evidence type="ECO:0000256" key="5">
    <source>
        <dbReference type="ARBA" id="ARBA00023004"/>
    </source>
</evidence>
<dbReference type="GO" id="GO:0002949">
    <property type="term" value="P:tRNA threonylcarbamoyladenosine modification"/>
    <property type="evidence" value="ECO:0007669"/>
    <property type="project" value="UniProtKB-UniRule"/>
</dbReference>
<dbReference type="NCBIfam" id="TIGR03723">
    <property type="entry name" value="T6A_TsaD_YgjD"/>
    <property type="match status" value="1"/>
</dbReference>
<dbReference type="GO" id="GO:0061711">
    <property type="term" value="F:tRNA N(6)-L-threonylcarbamoyladenine synthase activity"/>
    <property type="evidence" value="ECO:0007669"/>
    <property type="project" value="UniProtKB-EC"/>
</dbReference>
<reference evidence="10" key="1">
    <citation type="journal article" date="2020" name="mSystems">
        <title>Genome- and Community-Level Interaction Insights into Carbon Utilization and Element Cycling Functions of Hydrothermarchaeota in Hydrothermal Sediment.</title>
        <authorList>
            <person name="Zhou Z."/>
            <person name="Liu Y."/>
            <person name="Xu W."/>
            <person name="Pan J."/>
            <person name="Luo Z.H."/>
            <person name="Li M."/>
        </authorList>
    </citation>
    <scope>NUCLEOTIDE SEQUENCE [LARGE SCALE GENOMIC DNA]</scope>
    <source>
        <strain evidence="10">SpSt-81</strain>
    </source>
</reference>
<comment type="caution">
    <text evidence="10">The sequence shown here is derived from an EMBL/GenBank/DDBJ whole genome shotgun (WGS) entry which is preliminary data.</text>
</comment>
<dbReference type="Pfam" id="PF00814">
    <property type="entry name" value="TsaD"/>
    <property type="match status" value="1"/>
</dbReference>
<dbReference type="HAMAP" id="MF_01445">
    <property type="entry name" value="TsaD"/>
    <property type="match status" value="1"/>
</dbReference>
<feature type="binding site" evidence="8">
    <location>
        <position position="300"/>
    </location>
    <ligand>
        <name>Fe cation</name>
        <dbReference type="ChEBI" id="CHEBI:24875"/>
    </ligand>
</feature>
<proteinExistence type="inferred from homology"/>
<dbReference type="Gene3D" id="3.30.420.40">
    <property type="match status" value="2"/>
</dbReference>
<dbReference type="PRINTS" id="PR00789">
    <property type="entry name" value="OSIALOPTASE"/>
</dbReference>
<gene>
    <name evidence="8 10" type="primary">tsaD</name>
    <name evidence="10" type="ORF">ENW00_08305</name>
</gene>
<name>A0A7C3MKV6_DICTH</name>
<dbReference type="CDD" id="cd24133">
    <property type="entry name" value="ASKHA_NBD_TsaD_bac"/>
    <property type="match status" value="1"/>
</dbReference>
<dbReference type="AlphaFoldDB" id="A0A7C3MKV6"/>
<sequence length="334" mass="36287">MITIGIETSCDETSIALVEDGTKILSNIVSSQIDIHKIYGGVVPEVASRLHVEVINKLIDVALEKANLSFKDIDLIAVTHGPGLIGSLWVGIMVGKTLSLALEKPIVGVNHLEGHIFANFLREDPPTFPFISLIISGGHTEYLLVEGIRKYKLLGQTLDDAAGEAFDKVARILGLSYPGGPEIEKVAKNGNPVFNLPKVKCDRDLDISFSGLKTAILYLVRDLKNEGKEIPVADIAASFQKRVVEELIERALIAVKKFKINTLVLSGGVIANSYLQERFKKISVEEKIKLYLPPKELCTDNAAMVASAGYHLYKNGYVNDLSLSAIPDLPLGGS</sequence>
<dbReference type="FunFam" id="3.30.420.40:FF:000040">
    <property type="entry name" value="tRNA N6-adenosine threonylcarbamoyltransferase"/>
    <property type="match status" value="1"/>
</dbReference>
<feature type="binding site" evidence="8">
    <location>
        <position position="111"/>
    </location>
    <ligand>
        <name>Fe cation</name>
        <dbReference type="ChEBI" id="CHEBI:24875"/>
    </ligand>
</feature>
<protein>
    <recommendedName>
        <fullName evidence="8">tRNA N6-adenosine threonylcarbamoyltransferase</fullName>
        <ecNumber evidence="8">2.3.1.234</ecNumber>
    </recommendedName>
    <alternativeName>
        <fullName evidence="8">N6-L-threonylcarbamoyladenine synthase</fullName>
        <shortName evidence="8">t(6)A synthase</shortName>
    </alternativeName>
    <alternativeName>
        <fullName evidence="8">t(6)A37 threonylcarbamoyladenosine biosynthesis protein TsaD</fullName>
    </alternativeName>
    <alternativeName>
        <fullName evidence="8">tRNA threonylcarbamoyladenosine biosynthesis protein TsaD</fullName>
    </alternativeName>
</protein>
<evidence type="ECO:0000256" key="8">
    <source>
        <dbReference type="HAMAP-Rule" id="MF_01445"/>
    </source>
</evidence>
<evidence type="ECO:0000256" key="2">
    <source>
        <dbReference type="ARBA" id="ARBA00022679"/>
    </source>
</evidence>
<feature type="binding site" evidence="8">
    <location>
        <position position="167"/>
    </location>
    <ligand>
        <name>substrate</name>
    </ligand>
</feature>
<comment type="similarity">
    <text evidence="8">Belongs to the KAE1 / TsaD family.</text>
</comment>
<keyword evidence="3 8" id="KW-0819">tRNA processing</keyword>
<organism evidence="10">
    <name type="scientific">Dictyoglomus thermophilum</name>
    <dbReference type="NCBI Taxonomy" id="14"/>
    <lineage>
        <taxon>Bacteria</taxon>
        <taxon>Pseudomonadati</taxon>
        <taxon>Dictyoglomota</taxon>
        <taxon>Dictyoglomia</taxon>
        <taxon>Dictyoglomales</taxon>
        <taxon>Dictyoglomaceae</taxon>
        <taxon>Dictyoglomus</taxon>
    </lineage>
</organism>
<keyword evidence="1 8" id="KW-0963">Cytoplasm</keyword>
<dbReference type="FunFam" id="3.30.420.40:FF:000012">
    <property type="entry name" value="tRNA N6-adenosine threonylcarbamoyltransferase"/>
    <property type="match status" value="1"/>
</dbReference>
<feature type="binding site" evidence="8">
    <location>
        <position position="180"/>
    </location>
    <ligand>
        <name>substrate</name>
    </ligand>
</feature>
<keyword evidence="2 8" id="KW-0808">Transferase</keyword>
<evidence type="ECO:0000313" key="10">
    <source>
        <dbReference type="EMBL" id="HFX14129.1"/>
    </source>
</evidence>
<dbReference type="PANTHER" id="PTHR11735:SF6">
    <property type="entry name" value="TRNA N6-ADENOSINE THREONYLCARBAMOYLTRANSFERASE, MITOCHONDRIAL"/>
    <property type="match status" value="1"/>
</dbReference>
<dbReference type="PANTHER" id="PTHR11735">
    <property type="entry name" value="TRNA N6-ADENOSINE THREONYLCARBAMOYLTRANSFERASE"/>
    <property type="match status" value="1"/>
</dbReference>
<dbReference type="EC" id="2.3.1.234" evidence="8"/>
<comment type="catalytic activity">
    <reaction evidence="7 8">
        <text>L-threonylcarbamoyladenylate + adenosine(37) in tRNA = N(6)-L-threonylcarbamoyladenosine(37) in tRNA + AMP + H(+)</text>
        <dbReference type="Rhea" id="RHEA:37059"/>
        <dbReference type="Rhea" id="RHEA-COMP:10162"/>
        <dbReference type="Rhea" id="RHEA-COMP:10163"/>
        <dbReference type="ChEBI" id="CHEBI:15378"/>
        <dbReference type="ChEBI" id="CHEBI:73682"/>
        <dbReference type="ChEBI" id="CHEBI:74411"/>
        <dbReference type="ChEBI" id="CHEBI:74418"/>
        <dbReference type="ChEBI" id="CHEBI:456215"/>
        <dbReference type="EC" id="2.3.1.234"/>
    </reaction>
</comment>
<evidence type="ECO:0000256" key="3">
    <source>
        <dbReference type="ARBA" id="ARBA00022694"/>
    </source>
</evidence>
<feature type="binding site" evidence="8">
    <location>
        <position position="272"/>
    </location>
    <ligand>
        <name>substrate</name>
    </ligand>
</feature>
<evidence type="ECO:0000256" key="7">
    <source>
        <dbReference type="ARBA" id="ARBA00048117"/>
    </source>
</evidence>
<dbReference type="InterPro" id="IPR043129">
    <property type="entry name" value="ATPase_NBD"/>
</dbReference>
<dbReference type="SUPFAM" id="SSF53067">
    <property type="entry name" value="Actin-like ATPase domain"/>
    <property type="match status" value="2"/>
</dbReference>
<accession>A0A7C3MKV6</accession>
<dbReference type="EMBL" id="DTIN01000034">
    <property type="protein sequence ID" value="HFX14129.1"/>
    <property type="molecule type" value="Genomic_DNA"/>
</dbReference>
<dbReference type="NCBIfam" id="TIGR00329">
    <property type="entry name" value="gcp_kae1"/>
    <property type="match status" value="1"/>
</dbReference>
<feature type="binding site" evidence="8">
    <location>
        <position position="184"/>
    </location>
    <ligand>
        <name>substrate</name>
    </ligand>
</feature>
<dbReference type="InterPro" id="IPR022450">
    <property type="entry name" value="TsaD"/>
</dbReference>
<dbReference type="GO" id="GO:0005737">
    <property type="term" value="C:cytoplasm"/>
    <property type="evidence" value="ECO:0007669"/>
    <property type="project" value="UniProtKB-SubCell"/>
</dbReference>
<evidence type="ECO:0000256" key="4">
    <source>
        <dbReference type="ARBA" id="ARBA00022723"/>
    </source>
</evidence>
<evidence type="ECO:0000259" key="9">
    <source>
        <dbReference type="Pfam" id="PF00814"/>
    </source>
</evidence>
<keyword evidence="6 8" id="KW-0012">Acyltransferase</keyword>
<feature type="binding site" evidence="8">
    <location>
        <begin position="134"/>
        <end position="138"/>
    </location>
    <ligand>
        <name>substrate</name>
    </ligand>
</feature>
<comment type="function">
    <text evidence="8">Required for the formation of a threonylcarbamoyl group on adenosine at position 37 (t(6)A37) in tRNAs that read codons beginning with adenine. Is involved in the transfer of the threonylcarbamoyl moiety of threonylcarbamoyl-AMP (TC-AMP) to the N6 group of A37, together with TsaE and TsaB. TsaD likely plays a direct catalytic role in this reaction.</text>
</comment>
<dbReference type="InterPro" id="IPR017861">
    <property type="entry name" value="KAE1/TsaD"/>
</dbReference>
<dbReference type="InterPro" id="IPR000905">
    <property type="entry name" value="Gcp-like_dom"/>
</dbReference>
<dbReference type="GO" id="GO:0005506">
    <property type="term" value="F:iron ion binding"/>
    <property type="evidence" value="ECO:0007669"/>
    <property type="project" value="UniProtKB-UniRule"/>
</dbReference>